<gene>
    <name evidence="3" type="ORF">HKX39_10110</name>
</gene>
<dbReference type="GO" id="GO:0008684">
    <property type="term" value="F:2-oxopent-4-enoate hydratase activity"/>
    <property type="evidence" value="ECO:0007669"/>
    <property type="project" value="TreeGrafter"/>
</dbReference>
<organism evidence="3 4">
    <name type="scientific">Pelistega suis</name>
    <dbReference type="NCBI Taxonomy" id="1631957"/>
    <lineage>
        <taxon>Bacteria</taxon>
        <taxon>Pseudomonadati</taxon>
        <taxon>Pseudomonadota</taxon>
        <taxon>Betaproteobacteria</taxon>
        <taxon>Burkholderiales</taxon>
        <taxon>Alcaligenaceae</taxon>
        <taxon>Pelistega</taxon>
    </lineage>
</organism>
<sequence>MSQNNSVVSIAQRLQEAEQSRQAINPIAEEIKGLAGQLSAIELAYQIQQKNVETKSQLGRRIVGRKIGLTSLAVQKQLGVDSPDYGTLFDDMAYGTFEEINSAQWIQPKAEAEIALVLKKDLNNEKHTLADIISATDYALAAIEIVDSRIKDWKISLLDTVADNASSAGFVLGSTPVALSKLELSRCGMYMERKGEQVSVGAGVNCLGNPLNAAVWLADMMVKMGTPLKAGDLLLTGALGPMVPLARQDALSAHIEGLGSVTLITN</sequence>
<evidence type="ECO:0000313" key="3">
    <source>
        <dbReference type="EMBL" id="NOL52518.1"/>
    </source>
</evidence>
<dbReference type="PANTHER" id="PTHR30143:SF0">
    <property type="entry name" value="2-KETO-4-PENTENOATE HYDRATASE"/>
    <property type="match status" value="1"/>
</dbReference>
<dbReference type="Proteomes" id="UP000537862">
    <property type="component" value="Unassembled WGS sequence"/>
</dbReference>
<keyword evidence="4" id="KW-1185">Reference proteome</keyword>
<dbReference type="SUPFAM" id="SSF56529">
    <property type="entry name" value="FAH"/>
    <property type="match status" value="1"/>
</dbReference>
<protein>
    <submittedName>
        <fullName evidence="3">2-keto-4-pentenoate hydratase</fullName>
    </submittedName>
</protein>
<dbReference type="Gene3D" id="3.90.850.10">
    <property type="entry name" value="Fumarylacetoacetase-like, C-terminal domain"/>
    <property type="match status" value="1"/>
</dbReference>
<evidence type="ECO:0000313" key="4">
    <source>
        <dbReference type="Proteomes" id="UP000537862"/>
    </source>
</evidence>
<name>A0A849PAJ9_9BURK</name>
<dbReference type="RefSeq" id="WP_171681206.1">
    <property type="nucleotide sequence ID" value="NZ_JABGBN010000011.1"/>
</dbReference>
<dbReference type="Pfam" id="PF01557">
    <property type="entry name" value="FAA_hydrolase"/>
    <property type="match status" value="1"/>
</dbReference>
<dbReference type="InterPro" id="IPR036663">
    <property type="entry name" value="Fumarylacetoacetase_C_sf"/>
</dbReference>
<comment type="caution">
    <text evidence="3">The sequence shown here is derived from an EMBL/GenBank/DDBJ whole genome shotgun (WGS) entry which is preliminary data.</text>
</comment>
<accession>A0A849PAJ9</accession>
<feature type="domain" description="Fumarylacetoacetase-like C-terminal" evidence="2">
    <location>
        <begin position="90"/>
        <end position="261"/>
    </location>
</feature>
<dbReference type="InterPro" id="IPR011234">
    <property type="entry name" value="Fumarylacetoacetase-like_C"/>
</dbReference>
<evidence type="ECO:0000259" key="2">
    <source>
        <dbReference type="Pfam" id="PF01557"/>
    </source>
</evidence>
<dbReference type="AlphaFoldDB" id="A0A849PAJ9"/>
<dbReference type="PANTHER" id="PTHR30143">
    <property type="entry name" value="ACID HYDRATASE"/>
    <property type="match status" value="1"/>
</dbReference>
<proteinExistence type="predicted"/>
<reference evidence="3 4" key="1">
    <citation type="submission" date="2020-05" db="EMBL/GenBank/DDBJ databases">
        <authorList>
            <person name="Niu N."/>
        </authorList>
    </citation>
    <scope>NUCLEOTIDE SEQUENCE [LARGE SCALE GENOMIC DNA]</scope>
    <source>
        <strain evidence="3 4">3340-03</strain>
    </source>
</reference>
<dbReference type="GO" id="GO:0005737">
    <property type="term" value="C:cytoplasm"/>
    <property type="evidence" value="ECO:0007669"/>
    <property type="project" value="TreeGrafter"/>
</dbReference>
<dbReference type="EMBL" id="JABGBN010000011">
    <property type="protein sequence ID" value="NOL52518.1"/>
    <property type="molecule type" value="Genomic_DNA"/>
</dbReference>
<evidence type="ECO:0000256" key="1">
    <source>
        <dbReference type="ARBA" id="ARBA00023239"/>
    </source>
</evidence>
<dbReference type="InterPro" id="IPR050772">
    <property type="entry name" value="Hydratase-Decarb/MhpD_sf"/>
</dbReference>
<keyword evidence="1" id="KW-0456">Lyase</keyword>